<dbReference type="EMBL" id="FNIT01000006">
    <property type="protein sequence ID" value="SDO41795.1"/>
    <property type="molecule type" value="Genomic_DNA"/>
</dbReference>
<dbReference type="SUPFAM" id="SSF55729">
    <property type="entry name" value="Acyl-CoA N-acyltransferases (Nat)"/>
    <property type="match status" value="1"/>
</dbReference>
<reference evidence="4 5" key="1">
    <citation type="submission" date="2016-10" db="EMBL/GenBank/DDBJ databases">
        <authorList>
            <person name="de Groot N.N."/>
        </authorList>
    </citation>
    <scope>NUCLEOTIDE SEQUENCE [LARGE SCALE GENOMIC DNA]</scope>
    <source>
        <strain evidence="5">L7-484,KACC 16230,DSM 25025</strain>
    </source>
</reference>
<evidence type="ECO:0000256" key="1">
    <source>
        <dbReference type="ARBA" id="ARBA00022679"/>
    </source>
</evidence>
<name>A0A1H0JDD0_9HYPH</name>
<protein>
    <submittedName>
        <fullName evidence="4">L-amino acid N-acyltransferase YncA</fullName>
    </submittedName>
</protein>
<proteinExistence type="predicted"/>
<accession>A0A1H0JDD0</accession>
<keyword evidence="2 4" id="KW-0012">Acyltransferase</keyword>
<dbReference type="STRING" id="1166073.SAMN05192530_106135"/>
<evidence type="ECO:0000256" key="2">
    <source>
        <dbReference type="ARBA" id="ARBA00023315"/>
    </source>
</evidence>
<evidence type="ECO:0000313" key="4">
    <source>
        <dbReference type="EMBL" id="SDO41795.1"/>
    </source>
</evidence>
<sequence>MTDPVKAIRLEPAHARDALACADIFNRFVDETEWMPRVHDRDDVARFYSTVMLPERDVTVARADEGVVAFIAIERGHDHVAALYVRNDWRNVGLGRRLLAVARQRCPDGFQLWTFQRNTAAQRFYAANGLCEVCRTDGDNEESLPDILLEWRPDR</sequence>
<organism evidence="4 5">
    <name type="scientific">Aureimonas jatrophae</name>
    <dbReference type="NCBI Taxonomy" id="1166073"/>
    <lineage>
        <taxon>Bacteria</taxon>
        <taxon>Pseudomonadati</taxon>
        <taxon>Pseudomonadota</taxon>
        <taxon>Alphaproteobacteria</taxon>
        <taxon>Hyphomicrobiales</taxon>
        <taxon>Aurantimonadaceae</taxon>
        <taxon>Aureimonas</taxon>
    </lineage>
</organism>
<feature type="domain" description="N-acetyltransferase" evidence="3">
    <location>
        <begin position="8"/>
        <end position="154"/>
    </location>
</feature>
<keyword evidence="1 4" id="KW-0808">Transferase</keyword>
<dbReference type="Proteomes" id="UP000198793">
    <property type="component" value="Unassembled WGS sequence"/>
</dbReference>
<evidence type="ECO:0000313" key="5">
    <source>
        <dbReference type="Proteomes" id="UP000198793"/>
    </source>
</evidence>
<dbReference type="AlphaFoldDB" id="A0A1H0JDD0"/>
<dbReference type="InterPro" id="IPR000182">
    <property type="entry name" value="GNAT_dom"/>
</dbReference>
<dbReference type="InterPro" id="IPR050832">
    <property type="entry name" value="Bact_Acetyltransf"/>
</dbReference>
<dbReference type="Gene3D" id="3.40.630.30">
    <property type="match status" value="1"/>
</dbReference>
<dbReference type="GO" id="GO:0016747">
    <property type="term" value="F:acyltransferase activity, transferring groups other than amino-acyl groups"/>
    <property type="evidence" value="ECO:0007669"/>
    <property type="project" value="InterPro"/>
</dbReference>
<evidence type="ECO:0000259" key="3">
    <source>
        <dbReference type="PROSITE" id="PS51186"/>
    </source>
</evidence>
<dbReference type="CDD" id="cd04301">
    <property type="entry name" value="NAT_SF"/>
    <property type="match status" value="1"/>
</dbReference>
<dbReference type="PANTHER" id="PTHR43877">
    <property type="entry name" value="AMINOALKYLPHOSPHONATE N-ACETYLTRANSFERASE-RELATED-RELATED"/>
    <property type="match status" value="1"/>
</dbReference>
<dbReference type="Pfam" id="PF13508">
    <property type="entry name" value="Acetyltransf_7"/>
    <property type="match status" value="1"/>
</dbReference>
<dbReference type="OrthoDB" id="9797417at2"/>
<keyword evidence="5" id="KW-1185">Reference proteome</keyword>
<dbReference type="RefSeq" id="WP_090674434.1">
    <property type="nucleotide sequence ID" value="NZ_FNIT01000006.1"/>
</dbReference>
<dbReference type="PROSITE" id="PS51186">
    <property type="entry name" value="GNAT"/>
    <property type="match status" value="1"/>
</dbReference>
<gene>
    <name evidence="4" type="ORF">SAMN05192530_106135</name>
</gene>
<dbReference type="InterPro" id="IPR016181">
    <property type="entry name" value="Acyl_CoA_acyltransferase"/>
</dbReference>